<name>A0A6A5RTF5_9PLEO</name>
<keyword evidence="1" id="KW-1133">Transmembrane helix</keyword>
<reference evidence="2" key="1">
    <citation type="journal article" date="2020" name="Stud. Mycol.">
        <title>101 Dothideomycetes genomes: a test case for predicting lifestyles and emergence of pathogens.</title>
        <authorList>
            <person name="Haridas S."/>
            <person name="Albert R."/>
            <person name="Binder M."/>
            <person name="Bloem J."/>
            <person name="Labutti K."/>
            <person name="Salamov A."/>
            <person name="Andreopoulos B."/>
            <person name="Baker S."/>
            <person name="Barry K."/>
            <person name="Bills G."/>
            <person name="Bluhm B."/>
            <person name="Cannon C."/>
            <person name="Castanera R."/>
            <person name="Culley D."/>
            <person name="Daum C."/>
            <person name="Ezra D."/>
            <person name="Gonzalez J."/>
            <person name="Henrissat B."/>
            <person name="Kuo A."/>
            <person name="Liang C."/>
            <person name="Lipzen A."/>
            <person name="Lutzoni F."/>
            <person name="Magnuson J."/>
            <person name="Mondo S."/>
            <person name="Nolan M."/>
            <person name="Ohm R."/>
            <person name="Pangilinan J."/>
            <person name="Park H.-J."/>
            <person name="Ramirez L."/>
            <person name="Alfaro M."/>
            <person name="Sun H."/>
            <person name="Tritt A."/>
            <person name="Yoshinaga Y."/>
            <person name="Zwiers L.-H."/>
            <person name="Turgeon B."/>
            <person name="Goodwin S."/>
            <person name="Spatafora J."/>
            <person name="Crous P."/>
            <person name="Grigoriev I."/>
        </authorList>
    </citation>
    <scope>NUCLEOTIDE SEQUENCE</scope>
    <source>
        <strain evidence="2">CBS 183.55</strain>
    </source>
</reference>
<proteinExistence type="predicted"/>
<keyword evidence="1" id="KW-0472">Membrane</keyword>
<dbReference type="EMBL" id="ML978961">
    <property type="protein sequence ID" value="KAF1931122.1"/>
    <property type="molecule type" value="Genomic_DNA"/>
</dbReference>
<evidence type="ECO:0000313" key="3">
    <source>
        <dbReference type="Proteomes" id="UP000800082"/>
    </source>
</evidence>
<keyword evidence="1" id="KW-0812">Transmembrane</keyword>
<gene>
    <name evidence="2" type="ORF">M421DRAFT_339970</name>
</gene>
<feature type="transmembrane region" description="Helical" evidence="1">
    <location>
        <begin position="70"/>
        <end position="92"/>
    </location>
</feature>
<dbReference type="GeneID" id="54347108"/>
<dbReference type="RefSeq" id="XP_033451370.1">
    <property type="nucleotide sequence ID" value="XM_033589461.1"/>
</dbReference>
<protein>
    <submittedName>
        <fullName evidence="2">Uncharacterized protein</fullName>
    </submittedName>
</protein>
<keyword evidence="3" id="KW-1185">Reference proteome</keyword>
<accession>A0A6A5RTF5</accession>
<dbReference type="Proteomes" id="UP000800082">
    <property type="component" value="Unassembled WGS sequence"/>
</dbReference>
<organism evidence="2 3">
    <name type="scientific">Didymella exigua CBS 183.55</name>
    <dbReference type="NCBI Taxonomy" id="1150837"/>
    <lineage>
        <taxon>Eukaryota</taxon>
        <taxon>Fungi</taxon>
        <taxon>Dikarya</taxon>
        <taxon>Ascomycota</taxon>
        <taxon>Pezizomycotina</taxon>
        <taxon>Dothideomycetes</taxon>
        <taxon>Pleosporomycetidae</taxon>
        <taxon>Pleosporales</taxon>
        <taxon>Pleosporineae</taxon>
        <taxon>Didymellaceae</taxon>
        <taxon>Didymella</taxon>
    </lineage>
</organism>
<evidence type="ECO:0000256" key="1">
    <source>
        <dbReference type="SAM" id="Phobius"/>
    </source>
</evidence>
<sequence>MRTNSSTHPYTSDESCHWGLLGKDWIWDAKNGTCYQYSDWDKYAISNCSSSAVQEWKDDLRLKHRNTKQITIIGSFVGIIVGILLILSVVYWRRQKKRARARRHGKVEEVELTLQG</sequence>
<dbReference type="AlphaFoldDB" id="A0A6A5RTF5"/>
<evidence type="ECO:0000313" key="2">
    <source>
        <dbReference type="EMBL" id="KAF1931122.1"/>
    </source>
</evidence>